<evidence type="ECO:0000259" key="8">
    <source>
        <dbReference type="Pfam" id="PF00408"/>
    </source>
</evidence>
<dbReference type="PROSITE" id="PS00710">
    <property type="entry name" value="PGM_PMM"/>
    <property type="match status" value="1"/>
</dbReference>
<dbReference type="EMBL" id="AP012032">
    <property type="protein sequence ID" value="BAK10556.1"/>
    <property type="molecule type" value="Genomic_DNA"/>
</dbReference>
<dbReference type="InterPro" id="IPR005844">
    <property type="entry name" value="A-D-PHexomutase_a/b/a-I"/>
</dbReference>
<accession>A0A0H3KU66</accession>
<dbReference type="HOGENOM" id="CLU_016950_8_1_6"/>
<dbReference type="PANTHER" id="PTHR22573:SF57">
    <property type="entry name" value="PHOSPHOGLUCOMUTASE"/>
    <property type="match status" value="1"/>
</dbReference>
<feature type="domain" description="Alpha-D-phosphohexomutase C-terminal" evidence="8">
    <location>
        <begin position="556"/>
        <end position="604"/>
    </location>
</feature>
<keyword evidence="4" id="KW-0479">Metal-binding</keyword>
<feature type="domain" description="Alpha-D-phosphohexomutase alpha/beta/alpha" evidence="9">
    <location>
        <begin position="107"/>
        <end position="246"/>
    </location>
</feature>
<dbReference type="KEGG" id="paj:PAJ_0476"/>
<dbReference type="SUPFAM" id="SSF55957">
    <property type="entry name" value="Phosphoglucomutase, C-terminal domain"/>
    <property type="match status" value="1"/>
</dbReference>
<dbReference type="GO" id="GO:0000287">
    <property type="term" value="F:magnesium ion binding"/>
    <property type="evidence" value="ECO:0007669"/>
    <property type="project" value="InterPro"/>
</dbReference>
<keyword evidence="3" id="KW-0597">Phosphoprotein</keyword>
<organism evidence="12 13">
    <name type="scientific">Pantoea ananatis (strain AJ13355)</name>
    <dbReference type="NCBI Taxonomy" id="932677"/>
    <lineage>
        <taxon>Bacteria</taxon>
        <taxon>Pseudomonadati</taxon>
        <taxon>Pseudomonadota</taxon>
        <taxon>Gammaproteobacteria</taxon>
        <taxon>Enterobacterales</taxon>
        <taxon>Erwiniaceae</taxon>
        <taxon>Pantoea</taxon>
    </lineage>
</organism>
<evidence type="ECO:0000256" key="3">
    <source>
        <dbReference type="ARBA" id="ARBA00022553"/>
    </source>
</evidence>
<dbReference type="GO" id="GO:0005829">
    <property type="term" value="C:cytosol"/>
    <property type="evidence" value="ECO:0007669"/>
    <property type="project" value="TreeGrafter"/>
</dbReference>
<sequence length="613" mass="66185">MNIRCCKAVPIPSRSTFPARRTGLLPIPIPVVNAAWLNTLCCRCSSRRSWQRKFAAPFKLKRQGEAPMANHPRAGQPAQQSDLINVAQLTSQYYVLQPDVANPEHAVKFGTSGHRGSAGRHSFNEKHILAIAQAIAEERKKNGITGPCYVGKDTHALSEPALLSVLEVLAANGVDVIVQQDNGYTPTPAISNAILEHNKSGDQLADGIVITPSHNPPEDGGIKYNPPNGGPADTNVTKVVEDRANQLLKEGLKGVKRLPLDQAWASGHVVEKDLIQPYVEGLSQIIDFPAIQKAGLKIGVDPLGGSGIAYWQRIAEHYKLDLTLVNDAVDQTFRFMHLDKDGVVRMDCSSESAMAGLLAYKDKFDLAFGNDPDYDRHGIVTPAGLMNPNHYLAVAINYLFQHRPQWGKDVAVGKTLVSSAMIDRVVNDIGRKLVEVPVGFKWFVDGLFDGSFGFGGEESAGASFLRFDGTPWSTDKDGIIMCLLAAEITAVTGKNPQEHYDELAARFGAPSYNRLQASASSAQKAALSKLSPEMVSADTLAGDPITARLTAAPGNGASIGGLKVMTENGWFAARPSGTEDAYKIYCESFLGAEHRAQIEKEAVEIVSEVLKNA</sequence>
<dbReference type="NCBIfam" id="TIGR01132">
    <property type="entry name" value="pgm"/>
    <property type="match status" value="1"/>
</dbReference>
<dbReference type="InterPro" id="IPR016055">
    <property type="entry name" value="A-D-PHexomutase_a/b/a-I/II/III"/>
</dbReference>
<dbReference type="Gene3D" id="3.30.310.50">
    <property type="entry name" value="Alpha-D-phosphohexomutase, C-terminal domain"/>
    <property type="match status" value="1"/>
</dbReference>
<evidence type="ECO:0000259" key="11">
    <source>
        <dbReference type="Pfam" id="PF02880"/>
    </source>
</evidence>
<name>A0A0H3KU66_PANAA</name>
<dbReference type="InterPro" id="IPR016066">
    <property type="entry name" value="A-D-PHexomutase_CS"/>
</dbReference>
<evidence type="ECO:0000313" key="13">
    <source>
        <dbReference type="Proteomes" id="UP000006690"/>
    </source>
</evidence>
<dbReference type="InterPro" id="IPR005845">
    <property type="entry name" value="A-D-PHexomutase_a/b/a-II"/>
</dbReference>
<evidence type="ECO:0000256" key="4">
    <source>
        <dbReference type="ARBA" id="ARBA00022723"/>
    </source>
</evidence>
<dbReference type="FunFam" id="3.30.310.50:FF:000004">
    <property type="entry name" value="Alpha-D-glucose phosphate-specific phosphoglucomutase"/>
    <property type="match status" value="1"/>
</dbReference>
<dbReference type="SUPFAM" id="SSF53738">
    <property type="entry name" value="Phosphoglucomutase, first 3 domains"/>
    <property type="match status" value="3"/>
</dbReference>
<dbReference type="Pfam" id="PF00408">
    <property type="entry name" value="PGM_PMM_IV"/>
    <property type="match status" value="1"/>
</dbReference>
<dbReference type="EC" id="5.4.2.2" evidence="7"/>
<dbReference type="GO" id="GO:0005975">
    <property type="term" value="P:carbohydrate metabolic process"/>
    <property type="evidence" value="ECO:0007669"/>
    <property type="project" value="UniProtKB-UniRule"/>
</dbReference>
<dbReference type="PATRIC" id="fig|932677.3.peg.549"/>
<feature type="domain" description="Alpha-D-phosphohexomutase alpha/beta/alpha" evidence="11">
    <location>
        <begin position="387"/>
        <end position="506"/>
    </location>
</feature>
<evidence type="ECO:0000256" key="7">
    <source>
        <dbReference type="NCBIfam" id="TIGR01132"/>
    </source>
</evidence>
<dbReference type="InterPro" id="IPR005843">
    <property type="entry name" value="A-D-PHexomutase_C"/>
</dbReference>
<evidence type="ECO:0000256" key="6">
    <source>
        <dbReference type="ARBA" id="ARBA00023235"/>
    </source>
</evidence>
<dbReference type="GO" id="GO:0004614">
    <property type="term" value="F:phosphoglucomutase activity"/>
    <property type="evidence" value="ECO:0007669"/>
    <property type="project" value="UniProtKB-UniRule"/>
</dbReference>
<evidence type="ECO:0000256" key="5">
    <source>
        <dbReference type="ARBA" id="ARBA00022842"/>
    </source>
</evidence>
<evidence type="ECO:0000259" key="10">
    <source>
        <dbReference type="Pfam" id="PF02879"/>
    </source>
</evidence>
<dbReference type="FunFam" id="3.40.120.10:FF:000011">
    <property type="entry name" value="Alpha-D-glucose phosphate-specific phosphoglucomutase"/>
    <property type="match status" value="1"/>
</dbReference>
<feature type="domain" description="Alpha-D-phosphohexomutase alpha/beta/alpha" evidence="10">
    <location>
        <begin position="277"/>
        <end position="384"/>
    </location>
</feature>
<dbReference type="AlphaFoldDB" id="A0A0H3KU66"/>
<evidence type="ECO:0000256" key="2">
    <source>
        <dbReference type="ARBA" id="ARBA00010231"/>
    </source>
</evidence>
<dbReference type="CDD" id="cd05801">
    <property type="entry name" value="PGM_like3"/>
    <property type="match status" value="1"/>
</dbReference>
<dbReference type="InterPro" id="IPR005852">
    <property type="entry name" value="PGM_a-D-Glc-sp"/>
</dbReference>
<dbReference type="InterPro" id="IPR005846">
    <property type="entry name" value="A-D-PHexomutase_a/b/a-III"/>
</dbReference>
<keyword evidence="6" id="KW-0413">Isomerase</keyword>
<gene>
    <name evidence="12" type="primary">pgm</name>
    <name evidence="12" type="ordered locus">PAJ_0476</name>
</gene>
<comment type="similarity">
    <text evidence="2">Belongs to the phosphohexose mutase family.</text>
</comment>
<dbReference type="FunFam" id="3.40.120.10:FF:000008">
    <property type="entry name" value="Alpha-D-glucose phosphate-specific phosphoglucomutase"/>
    <property type="match status" value="1"/>
</dbReference>
<comment type="cofactor">
    <cofactor evidence="1">
        <name>Mg(2+)</name>
        <dbReference type="ChEBI" id="CHEBI:18420"/>
    </cofactor>
</comment>
<dbReference type="Pfam" id="PF02879">
    <property type="entry name" value="PGM_PMM_II"/>
    <property type="match status" value="1"/>
</dbReference>
<dbReference type="Gene3D" id="3.40.120.10">
    <property type="entry name" value="Alpha-D-Glucose-1,6-Bisphosphate, subunit A, domain 3"/>
    <property type="match status" value="3"/>
</dbReference>
<evidence type="ECO:0000259" key="9">
    <source>
        <dbReference type="Pfam" id="PF02878"/>
    </source>
</evidence>
<dbReference type="eggNOG" id="COG0033">
    <property type="taxonomic scope" value="Bacteria"/>
</dbReference>
<evidence type="ECO:0000256" key="1">
    <source>
        <dbReference type="ARBA" id="ARBA00001946"/>
    </source>
</evidence>
<dbReference type="InterPro" id="IPR036900">
    <property type="entry name" value="A-D-PHexomutase_C_sf"/>
</dbReference>
<keyword evidence="5" id="KW-0460">Magnesium</keyword>
<dbReference type="FunFam" id="3.40.120.10:FF:000012">
    <property type="entry name" value="Phosphoglucomutase, alpha-D-glucose phosphate-specific"/>
    <property type="match status" value="1"/>
</dbReference>
<dbReference type="PANTHER" id="PTHR22573">
    <property type="entry name" value="PHOSPHOHEXOMUTASE FAMILY MEMBER"/>
    <property type="match status" value="1"/>
</dbReference>
<dbReference type="Proteomes" id="UP000006690">
    <property type="component" value="Chromosome"/>
</dbReference>
<reference evidence="13" key="1">
    <citation type="journal article" date="2012" name="Appl. Microbiol. Biotechnol.">
        <title>The complete genome sequence of Pantoea ananatis AJ13355, an organism with great biotechnological potential.</title>
        <authorList>
            <person name="Hara Y."/>
            <person name="Kadotani N."/>
            <person name="Izui H."/>
            <person name="Katashkina J.I."/>
            <person name="Kuvaeva T.M."/>
            <person name="Andreeva I.G."/>
            <person name="Golubeva L.I."/>
            <person name="Malko D.B."/>
            <person name="Makeev V.J."/>
            <person name="Mashko S.V."/>
            <person name="Kozlov Y.I."/>
        </authorList>
    </citation>
    <scope>NUCLEOTIDE SEQUENCE [LARGE SCALE GENOMIC DNA]</scope>
    <source>
        <strain evidence="13">AJ13355</strain>
    </source>
</reference>
<protein>
    <recommendedName>
        <fullName evidence="7">Phosphoglucomutase</fullName>
        <ecNumber evidence="7">5.4.2.2</ecNumber>
    </recommendedName>
</protein>
<dbReference type="InterPro" id="IPR045244">
    <property type="entry name" value="PGM"/>
</dbReference>
<dbReference type="Pfam" id="PF02878">
    <property type="entry name" value="PGM_PMM_I"/>
    <property type="match status" value="1"/>
</dbReference>
<evidence type="ECO:0000313" key="12">
    <source>
        <dbReference type="EMBL" id="BAK10556.1"/>
    </source>
</evidence>
<dbReference type="Pfam" id="PF02880">
    <property type="entry name" value="PGM_PMM_III"/>
    <property type="match status" value="1"/>
</dbReference>
<proteinExistence type="inferred from homology"/>